<keyword evidence="2" id="KW-1185">Reference proteome</keyword>
<proteinExistence type="predicted"/>
<evidence type="ECO:0000313" key="2">
    <source>
        <dbReference type="Proteomes" id="UP000323597"/>
    </source>
</evidence>
<dbReference type="Proteomes" id="UP000323597">
    <property type="component" value="Chromosome D01"/>
</dbReference>
<sequence length="69" mass="7540">SAPDSPSVFSSPANPDLSPLQRCFPAFCSLQDRFSFGLTGHNPDSKALAKLKASLSISQIRIFRNKIPY</sequence>
<feature type="non-terminal residue" evidence="1">
    <location>
        <position position="1"/>
    </location>
</feature>
<reference evidence="1 2" key="1">
    <citation type="submission" date="2019-07" db="EMBL/GenBank/DDBJ databases">
        <title>WGS assembly of Gossypium mustelinum.</title>
        <authorList>
            <person name="Chen Z.J."/>
            <person name="Sreedasyam A."/>
            <person name="Ando A."/>
            <person name="Song Q."/>
            <person name="De L."/>
            <person name="Hulse-Kemp A."/>
            <person name="Ding M."/>
            <person name="Ye W."/>
            <person name="Kirkbride R."/>
            <person name="Jenkins J."/>
            <person name="Plott C."/>
            <person name="Lovell J."/>
            <person name="Lin Y.-M."/>
            <person name="Vaughn R."/>
            <person name="Liu B."/>
            <person name="Li W."/>
            <person name="Simpson S."/>
            <person name="Scheffler B."/>
            <person name="Saski C."/>
            <person name="Grover C."/>
            <person name="Hu G."/>
            <person name="Conover J."/>
            <person name="Carlson J."/>
            <person name="Shu S."/>
            <person name="Boston L."/>
            <person name="Williams M."/>
            <person name="Peterson D."/>
            <person name="Mcgee K."/>
            <person name="Jones D."/>
            <person name="Wendel J."/>
            <person name="Stelly D."/>
            <person name="Grimwood J."/>
            <person name="Schmutz J."/>
        </authorList>
    </citation>
    <scope>NUCLEOTIDE SEQUENCE [LARGE SCALE GENOMIC DNA]</scope>
    <source>
        <strain evidence="1">1408120.09</strain>
    </source>
</reference>
<organism evidence="1 2">
    <name type="scientific">Gossypium mustelinum</name>
    <name type="common">Cotton</name>
    <name type="synonym">Gossypium caicoense</name>
    <dbReference type="NCBI Taxonomy" id="34275"/>
    <lineage>
        <taxon>Eukaryota</taxon>
        <taxon>Viridiplantae</taxon>
        <taxon>Streptophyta</taxon>
        <taxon>Embryophyta</taxon>
        <taxon>Tracheophyta</taxon>
        <taxon>Spermatophyta</taxon>
        <taxon>Magnoliopsida</taxon>
        <taxon>eudicotyledons</taxon>
        <taxon>Gunneridae</taxon>
        <taxon>Pentapetalae</taxon>
        <taxon>rosids</taxon>
        <taxon>malvids</taxon>
        <taxon>Malvales</taxon>
        <taxon>Malvaceae</taxon>
        <taxon>Malvoideae</taxon>
        <taxon>Gossypium</taxon>
    </lineage>
</organism>
<evidence type="ECO:0000313" key="1">
    <source>
        <dbReference type="EMBL" id="TYI96895.1"/>
    </source>
</evidence>
<protein>
    <submittedName>
        <fullName evidence="1">Uncharacterized protein</fullName>
    </submittedName>
</protein>
<accession>A0A5D2W5G8</accession>
<dbReference type="EMBL" id="CM017649">
    <property type="protein sequence ID" value="TYI96895.1"/>
    <property type="molecule type" value="Genomic_DNA"/>
</dbReference>
<dbReference type="AlphaFoldDB" id="A0A5D2W5G8"/>
<name>A0A5D2W5G8_GOSMU</name>
<gene>
    <name evidence="1" type="ORF">E1A91_D01G105900v1</name>
</gene>